<evidence type="ECO:0000313" key="2">
    <source>
        <dbReference type="Proteomes" id="UP000000304"/>
    </source>
</evidence>
<reference evidence="1 2" key="1">
    <citation type="journal article" date="2007" name="Nature">
        <title>Evolution of genes and genomes on the Drosophila phylogeny.</title>
        <authorList>
            <consortium name="Drosophila 12 Genomes Consortium"/>
            <person name="Clark A.G."/>
            <person name="Eisen M.B."/>
            <person name="Smith D.R."/>
            <person name="Bergman C.M."/>
            <person name="Oliver B."/>
            <person name="Markow T.A."/>
            <person name="Kaufman T.C."/>
            <person name="Kellis M."/>
            <person name="Gelbart W."/>
            <person name="Iyer V.N."/>
            <person name="Pollard D.A."/>
            <person name="Sackton T.B."/>
            <person name="Larracuente A.M."/>
            <person name="Singh N.D."/>
            <person name="Abad J.P."/>
            <person name="Abt D.N."/>
            <person name="Adryan B."/>
            <person name="Aguade M."/>
            <person name="Akashi H."/>
            <person name="Anderson W.W."/>
            <person name="Aquadro C.F."/>
            <person name="Ardell D.H."/>
            <person name="Arguello R."/>
            <person name="Artieri C.G."/>
            <person name="Barbash D.A."/>
            <person name="Barker D."/>
            <person name="Barsanti P."/>
            <person name="Batterham P."/>
            <person name="Batzoglou S."/>
            <person name="Begun D."/>
            <person name="Bhutkar A."/>
            <person name="Blanco E."/>
            <person name="Bosak S.A."/>
            <person name="Bradley R.K."/>
            <person name="Brand A.D."/>
            <person name="Brent M.R."/>
            <person name="Brooks A.N."/>
            <person name="Brown R.H."/>
            <person name="Butlin R.K."/>
            <person name="Caggese C."/>
            <person name="Calvi B.R."/>
            <person name="Bernardo de Carvalho A."/>
            <person name="Caspi A."/>
            <person name="Castrezana S."/>
            <person name="Celniker S.E."/>
            <person name="Chang J.L."/>
            <person name="Chapple C."/>
            <person name="Chatterji S."/>
            <person name="Chinwalla A."/>
            <person name="Civetta A."/>
            <person name="Clifton S.W."/>
            <person name="Comeron J.M."/>
            <person name="Costello J.C."/>
            <person name="Coyne J.A."/>
            <person name="Daub J."/>
            <person name="David R.G."/>
            <person name="Delcher A.L."/>
            <person name="Delehaunty K."/>
            <person name="Do C.B."/>
            <person name="Ebling H."/>
            <person name="Edwards K."/>
            <person name="Eickbush T."/>
            <person name="Evans J.D."/>
            <person name="Filipski A."/>
            <person name="Findeiss S."/>
            <person name="Freyhult E."/>
            <person name="Fulton L."/>
            <person name="Fulton R."/>
            <person name="Garcia A.C."/>
            <person name="Gardiner A."/>
            <person name="Garfield D.A."/>
            <person name="Garvin B.E."/>
            <person name="Gibson G."/>
            <person name="Gilbert D."/>
            <person name="Gnerre S."/>
            <person name="Godfrey J."/>
            <person name="Good R."/>
            <person name="Gotea V."/>
            <person name="Gravely B."/>
            <person name="Greenberg A.J."/>
            <person name="Griffiths-Jones S."/>
            <person name="Gross S."/>
            <person name="Guigo R."/>
            <person name="Gustafson E.A."/>
            <person name="Haerty W."/>
            <person name="Hahn M.W."/>
            <person name="Halligan D.L."/>
            <person name="Halpern A.L."/>
            <person name="Halter G.M."/>
            <person name="Han M.V."/>
            <person name="Heger A."/>
            <person name="Hillier L."/>
            <person name="Hinrichs A.S."/>
            <person name="Holmes I."/>
            <person name="Hoskins R.A."/>
            <person name="Hubisz M.J."/>
            <person name="Hultmark D."/>
            <person name="Huntley M.A."/>
            <person name="Jaffe D.B."/>
            <person name="Jagadeeshan S."/>
            <person name="Jeck W.R."/>
            <person name="Johnson J."/>
            <person name="Jones C.D."/>
            <person name="Jordan W.C."/>
            <person name="Karpen G.H."/>
            <person name="Kataoka E."/>
            <person name="Keightley P.D."/>
            <person name="Kheradpour P."/>
            <person name="Kirkness E.F."/>
            <person name="Koerich L.B."/>
            <person name="Kristiansen K."/>
            <person name="Kudrna D."/>
            <person name="Kulathinal R.J."/>
            <person name="Kumar S."/>
            <person name="Kwok R."/>
            <person name="Lander E."/>
            <person name="Langley C.H."/>
            <person name="Lapoint R."/>
            <person name="Lazzaro B.P."/>
            <person name="Lee S.J."/>
            <person name="Levesque L."/>
            <person name="Li R."/>
            <person name="Lin C.F."/>
            <person name="Lin M.F."/>
            <person name="Lindblad-Toh K."/>
            <person name="Llopart A."/>
            <person name="Long M."/>
            <person name="Low L."/>
            <person name="Lozovsky E."/>
            <person name="Lu J."/>
            <person name="Luo M."/>
            <person name="Machado C.A."/>
            <person name="Makalowski W."/>
            <person name="Marzo M."/>
            <person name="Matsuda M."/>
            <person name="Matzkin L."/>
            <person name="McAllister B."/>
            <person name="McBride C.S."/>
            <person name="McKernan B."/>
            <person name="McKernan K."/>
            <person name="Mendez-Lago M."/>
            <person name="Minx P."/>
            <person name="Mollenhauer M.U."/>
            <person name="Montooth K."/>
            <person name="Mount S.M."/>
            <person name="Mu X."/>
            <person name="Myers E."/>
            <person name="Negre B."/>
            <person name="Newfeld S."/>
            <person name="Nielsen R."/>
            <person name="Noor M.A."/>
            <person name="O'Grady P."/>
            <person name="Pachter L."/>
            <person name="Papaceit M."/>
            <person name="Parisi M.J."/>
            <person name="Parisi M."/>
            <person name="Parts L."/>
            <person name="Pedersen J.S."/>
            <person name="Pesole G."/>
            <person name="Phillippy A.M."/>
            <person name="Ponting C.P."/>
            <person name="Pop M."/>
            <person name="Porcelli D."/>
            <person name="Powell J.R."/>
            <person name="Prohaska S."/>
            <person name="Pruitt K."/>
            <person name="Puig M."/>
            <person name="Quesneville H."/>
            <person name="Ram K.R."/>
            <person name="Rand D."/>
            <person name="Rasmussen M.D."/>
            <person name="Reed L.K."/>
            <person name="Reenan R."/>
            <person name="Reily A."/>
            <person name="Remington K.A."/>
            <person name="Rieger T.T."/>
            <person name="Ritchie M.G."/>
            <person name="Robin C."/>
            <person name="Rogers Y.H."/>
            <person name="Rohde C."/>
            <person name="Rozas J."/>
            <person name="Rubenfield M.J."/>
            <person name="Ruiz A."/>
            <person name="Russo S."/>
            <person name="Salzberg S.L."/>
            <person name="Sanchez-Gracia A."/>
            <person name="Saranga D.J."/>
            <person name="Sato H."/>
            <person name="Schaeffer S.W."/>
            <person name="Schatz M.C."/>
            <person name="Schlenke T."/>
            <person name="Schwartz R."/>
            <person name="Segarra C."/>
            <person name="Singh R.S."/>
            <person name="Sirot L."/>
            <person name="Sirota M."/>
            <person name="Sisneros N.B."/>
            <person name="Smith C.D."/>
            <person name="Smith T.F."/>
            <person name="Spieth J."/>
            <person name="Stage D.E."/>
            <person name="Stark A."/>
            <person name="Stephan W."/>
            <person name="Strausberg R.L."/>
            <person name="Strempel S."/>
            <person name="Sturgill D."/>
            <person name="Sutton G."/>
            <person name="Sutton G.G."/>
            <person name="Tao W."/>
            <person name="Teichmann S."/>
            <person name="Tobari Y.N."/>
            <person name="Tomimura Y."/>
            <person name="Tsolas J.M."/>
            <person name="Valente V.L."/>
            <person name="Venter E."/>
            <person name="Venter J.C."/>
            <person name="Vicario S."/>
            <person name="Vieira F.G."/>
            <person name="Vilella A.J."/>
            <person name="Villasante A."/>
            <person name="Walenz B."/>
            <person name="Wang J."/>
            <person name="Wasserman M."/>
            <person name="Watts T."/>
            <person name="Wilson D."/>
            <person name="Wilson R.K."/>
            <person name="Wing R.A."/>
            <person name="Wolfner M.F."/>
            <person name="Wong A."/>
            <person name="Wong G.K."/>
            <person name="Wu C.I."/>
            <person name="Wu G."/>
            <person name="Yamamoto D."/>
            <person name="Yang H.P."/>
            <person name="Yang S.P."/>
            <person name="Yorke J.A."/>
            <person name="Yoshida K."/>
            <person name="Zdobnov E."/>
            <person name="Zhang P."/>
            <person name="Zhang Y."/>
            <person name="Zimin A.V."/>
            <person name="Baldwin J."/>
            <person name="Abdouelleil A."/>
            <person name="Abdulkadir J."/>
            <person name="Abebe A."/>
            <person name="Abera B."/>
            <person name="Abreu J."/>
            <person name="Acer S.C."/>
            <person name="Aftuck L."/>
            <person name="Alexander A."/>
            <person name="An P."/>
            <person name="Anderson E."/>
            <person name="Anderson S."/>
            <person name="Arachi H."/>
            <person name="Azer M."/>
            <person name="Bachantsang P."/>
            <person name="Barry A."/>
            <person name="Bayul T."/>
            <person name="Berlin A."/>
            <person name="Bessette D."/>
            <person name="Bloom T."/>
            <person name="Blye J."/>
            <person name="Boguslavskiy L."/>
            <person name="Bonnet C."/>
            <person name="Boukhgalter B."/>
            <person name="Bourzgui I."/>
            <person name="Brown A."/>
            <person name="Cahill P."/>
            <person name="Channer S."/>
            <person name="Cheshatsang Y."/>
            <person name="Chuda L."/>
            <person name="Citroen M."/>
            <person name="Collymore A."/>
            <person name="Cooke P."/>
            <person name="Costello M."/>
            <person name="D'Aco K."/>
            <person name="Daza R."/>
            <person name="De Haan G."/>
            <person name="DeGray S."/>
            <person name="DeMaso C."/>
            <person name="Dhargay N."/>
            <person name="Dooley K."/>
            <person name="Dooley E."/>
            <person name="Doricent M."/>
            <person name="Dorje P."/>
            <person name="Dorjee K."/>
            <person name="Dupes A."/>
            <person name="Elong R."/>
            <person name="Falk J."/>
            <person name="Farina A."/>
            <person name="Faro S."/>
            <person name="Ferguson D."/>
            <person name="Fisher S."/>
            <person name="Foley C.D."/>
            <person name="Franke A."/>
            <person name="Friedrich D."/>
            <person name="Gadbois L."/>
            <person name="Gearin G."/>
            <person name="Gearin C.R."/>
            <person name="Giannoukos G."/>
            <person name="Goode T."/>
            <person name="Graham J."/>
            <person name="Grandbois E."/>
            <person name="Grewal S."/>
            <person name="Gyaltsen K."/>
            <person name="Hafez N."/>
            <person name="Hagos B."/>
            <person name="Hall J."/>
            <person name="Henson C."/>
            <person name="Hollinger A."/>
            <person name="Honan T."/>
            <person name="Huard M.D."/>
            <person name="Hughes L."/>
            <person name="Hurhula B."/>
            <person name="Husby M.E."/>
            <person name="Kamat A."/>
            <person name="Kanga B."/>
            <person name="Kashin S."/>
            <person name="Khazanovich D."/>
            <person name="Kisner P."/>
            <person name="Lance K."/>
            <person name="Lara M."/>
            <person name="Lee W."/>
            <person name="Lennon N."/>
            <person name="Letendre F."/>
            <person name="LeVine R."/>
            <person name="Lipovsky A."/>
            <person name="Liu X."/>
            <person name="Liu J."/>
            <person name="Liu S."/>
            <person name="Lokyitsang T."/>
            <person name="Lokyitsang Y."/>
            <person name="Lubonja R."/>
            <person name="Lui A."/>
            <person name="MacDonald P."/>
            <person name="Magnisalis V."/>
            <person name="Maru K."/>
            <person name="Matthews C."/>
            <person name="McCusker W."/>
            <person name="McDonough S."/>
            <person name="Mehta T."/>
            <person name="Meldrim J."/>
            <person name="Meneus L."/>
            <person name="Mihai O."/>
            <person name="Mihalev A."/>
            <person name="Mihova T."/>
            <person name="Mittelman R."/>
            <person name="Mlenga V."/>
            <person name="Montmayeur A."/>
            <person name="Mulrain L."/>
            <person name="Navidi A."/>
            <person name="Naylor J."/>
            <person name="Negash T."/>
            <person name="Nguyen T."/>
            <person name="Nguyen N."/>
            <person name="Nicol R."/>
            <person name="Norbu C."/>
            <person name="Norbu N."/>
            <person name="Novod N."/>
            <person name="O'Neill B."/>
            <person name="Osman S."/>
            <person name="Markiewicz E."/>
            <person name="Oyono O.L."/>
            <person name="Patti C."/>
            <person name="Phunkhang P."/>
            <person name="Pierre F."/>
            <person name="Priest M."/>
            <person name="Raghuraman S."/>
            <person name="Rege F."/>
            <person name="Reyes R."/>
            <person name="Rise C."/>
            <person name="Rogov P."/>
            <person name="Ross K."/>
            <person name="Ryan E."/>
            <person name="Settipalli S."/>
            <person name="Shea T."/>
            <person name="Sherpa N."/>
            <person name="Shi L."/>
            <person name="Shih D."/>
            <person name="Sparrow T."/>
            <person name="Spaulding J."/>
            <person name="Stalker J."/>
            <person name="Stange-Thomann N."/>
            <person name="Stavropoulos S."/>
            <person name="Stone C."/>
            <person name="Strader C."/>
            <person name="Tesfaye S."/>
            <person name="Thomson T."/>
            <person name="Thoulutsang Y."/>
            <person name="Thoulutsang D."/>
            <person name="Topham K."/>
            <person name="Topping I."/>
            <person name="Tsamla T."/>
            <person name="Vassiliev H."/>
            <person name="Vo A."/>
            <person name="Wangchuk T."/>
            <person name="Wangdi T."/>
            <person name="Weiand M."/>
            <person name="Wilkinson J."/>
            <person name="Wilson A."/>
            <person name="Yadav S."/>
            <person name="Young G."/>
            <person name="Yu Q."/>
            <person name="Zembek L."/>
            <person name="Zhong D."/>
            <person name="Zimmer A."/>
            <person name="Zwirko Z."/>
            <person name="Jaffe D.B."/>
            <person name="Alvarez P."/>
            <person name="Brockman W."/>
            <person name="Butler J."/>
            <person name="Chin C."/>
            <person name="Gnerre S."/>
            <person name="Grabherr M."/>
            <person name="Kleber M."/>
            <person name="Mauceli E."/>
            <person name="MacCallum I."/>
        </authorList>
    </citation>
    <scope>NUCLEOTIDE SEQUENCE [LARGE SCALE GENOMIC DNA]</scope>
    <source>
        <strain evidence="2">white501</strain>
    </source>
</reference>
<protein>
    <submittedName>
        <fullName evidence="1">GD14395</fullName>
    </submittedName>
</protein>
<proteinExistence type="predicted"/>
<dbReference type="Proteomes" id="UP000000304">
    <property type="component" value="Chromosome 3L"/>
</dbReference>
<gene>
    <name evidence="1" type="primary">Dsim\GD14395</name>
    <name evidence="1" type="ORF">Dsim_GD14395</name>
</gene>
<name>B4QRQ2_DROSI</name>
<dbReference type="EMBL" id="CM000363">
    <property type="protein sequence ID" value="EDX10266.1"/>
    <property type="molecule type" value="Genomic_DNA"/>
</dbReference>
<accession>B4QRQ2</accession>
<sequence length="179" mass="19786">MEVNWDHYVRTNAAPDRLPMPGRRCYTCRQGDSSDLEGKHVSILILPKVHVLTLADFVLPPEHLLRRLSSPHRFGVSKKAYGLQLGQCPVPIAVGSALIIYFPHNVNKPNSVNTNKHALGFCSCHMDANINPESAHPVHPVAVASPFSICSDLRWVMRSGDWEMRLASSRQLVDSTAAG</sequence>
<dbReference type="AlphaFoldDB" id="B4QRQ2"/>
<dbReference type="HOGENOM" id="CLU_1505038_0_0_1"/>
<evidence type="ECO:0000313" key="1">
    <source>
        <dbReference type="EMBL" id="EDX10266.1"/>
    </source>
</evidence>
<keyword evidence="2" id="KW-1185">Reference proteome</keyword>
<organism evidence="1 2">
    <name type="scientific">Drosophila simulans</name>
    <name type="common">Fruit fly</name>
    <dbReference type="NCBI Taxonomy" id="7240"/>
    <lineage>
        <taxon>Eukaryota</taxon>
        <taxon>Metazoa</taxon>
        <taxon>Ecdysozoa</taxon>
        <taxon>Arthropoda</taxon>
        <taxon>Hexapoda</taxon>
        <taxon>Insecta</taxon>
        <taxon>Pterygota</taxon>
        <taxon>Neoptera</taxon>
        <taxon>Endopterygota</taxon>
        <taxon>Diptera</taxon>
        <taxon>Brachycera</taxon>
        <taxon>Muscomorpha</taxon>
        <taxon>Ephydroidea</taxon>
        <taxon>Drosophilidae</taxon>
        <taxon>Drosophila</taxon>
        <taxon>Sophophora</taxon>
    </lineage>
</organism>